<dbReference type="PANTHER" id="PTHR43065:SF42">
    <property type="entry name" value="TWO-COMPONENT SENSOR PPRA"/>
    <property type="match status" value="1"/>
</dbReference>
<dbReference type="EC" id="2.7.13.3" evidence="2"/>
<accession>A0A8D5FQ15</accession>
<evidence type="ECO:0000256" key="1">
    <source>
        <dbReference type="ARBA" id="ARBA00000085"/>
    </source>
</evidence>
<comment type="catalytic activity">
    <reaction evidence="1">
        <text>ATP + protein L-histidine = ADP + protein N-phospho-L-histidine.</text>
        <dbReference type="EC" id="2.7.13.3"/>
    </reaction>
</comment>
<dbReference type="SMART" id="SM00387">
    <property type="entry name" value="HATPase_c"/>
    <property type="match status" value="1"/>
</dbReference>
<evidence type="ECO:0000256" key="2">
    <source>
        <dbReference type="ARBA" id="ARBA00012438"/>
    </source>
</evidence>
<dbReference type="CDD" id="cd00082">
    <property type="entry name" value="HisKA"/>
    <property type="match status" value="1"/>
</dbReference>
<dbReference type="PROSITE" id="PS50109">
    <property type="entry name" value="HIS_KIN"/>
    <property type="match status" value="1"/>
</dbReference>
<dbReference type="EMBL" id="AP024086">
    <property type="protein sequence ID" value="BCL63218.1"/>
    <property type="molecule type" value="Genomic_DNA"/>
</dbReference>
<name>A0A8D5FQ15_9BACT</name>
<dbReference type="Proteomes" id="UP000826725">
    <property type="component" value="Chromosome"/>
</dbReference>
<keyword evidence="5" id="KW-1185">Reference proteome</keyword>
<organism evidence="4 5">
    <name type="scientific">Desulfomarina profundi</name>
    <dbReference type="NCBI Taxonomy" id="2772557"/>
    <lineage>
        <taxon>Bacteria</taxon>
        <taxon>Pseudomonadati</taxon>
        <taxon>Thermodesulfobacteriota</taxon>
        <taxon>Desulfobulbia</taxon>
        <taxon>Desulfobulbales</taxon>
        <taxon>Desulfobulbaceae</taxon>
        <taxon>Desulfomarina</taxon>
    </lineage>
</organism>
<dbReference type="PANTHER" id="PTHR43065">
    <property type="entry name" value="SENSOR HISTIDINE KINASE"/>
    <property type="match status" value="1"/>
</dbReference>
<dbReference type="AlphaFoldDB" id="A0A8D5FQ15"/>
<dbReference type="InterPro" id="IPR003594">
    <property type="entry name" value="HATPase_dom"/>
</dbReference>
<evidence type="ECO:0000313" key="5">
    <source>
        <dbReference type="Proteomes" id="UP000826725"/>
    </source>
</evidence>
<protein>
    <recommendedName>
        <fullName evidence="2">histidine kinase</fullName>
        <ecNumber evidence="2">2.7.13.3</ecNumber>
    </recommendedName>
</protein>
<proteinExistence type="predicted"/>
<evidence type="ECO:0000313" key="4">
    <source>
        <dbReference type="EMBL" id="BCL63218.1"/>
    </source>
</evidence>
<dbReference type="RefSeq" id="WP_228855491.1">
    <property type="nucleotide sequence ID" value="NZ_AP024086.1"/>
</dbReference>
<sequence>MGWTSEEAVGHRTTPGDLDIWRNSEDRKKLIADITAHGEVTDLKAEFKHKDGHIVIGLMSARVIEIDDTPCILSVTRDITEQIHAMEKKKAFEKQMLQVQKLESLGVLAGGIAHDFNNILTAVIGHCELAQQRLSTESPALENLRQINMAAGRAADLANQMLAYSGKGKFVIEPLDISGIISEMMHILSVSVSKKAILRYDLARDLPSVEADATQLRQIVMNLVINGSDAIGDENGVIAISTGVMECDRSYLQNVQLEADLSPGRYVFFEVADTGCGMTQETMLRIFEPFFSTKFTGRGLGMAAVLGIVRGHGGAIKIYSEVDKGSTFKVLLPSSTLVPVKPAITPDISP</sequence>
<evidence type="ECO:0000259" key="3">
    <source>
        <dbReference type="PROSITE" id="PS50109"/>
    </source>
</evidence>
<dbReference type="KEGG" id="dbk:DGMP_39110"/>
<feature type="domain" description="Histidine kinase" evidence="3">
    <location>
        <begin position="111"/>
        <end position="336"/>
    </location>
</feature>
<reference evidence="4" key="1">
    <citation type="submission" date="2020-09" db="EMBL/GenBank/DDBJ databases">
        <title>Desulfogranum mesoprofundum gen. nov., sp. nov., a novel mesophilic, sulfate-reducing chemolithoautotroph isolated from a deep-sea hydrothermal vent chimney in the Suiyo Seamount.</title>
        <authorList>
            <person name="Hashimoto Y."/>
            <person name="Nakagawa S."/>
        </authorList>
    </citation>
    <scope>NUCLEOTIDE SEQUENCE</scope>
    <source>
        <strain evidence="4">KT2</strain>
    </source>
</reference>
<gene>
    <name evidence="4" type="ORF">DGMP_39110</name>
</gene>
<dbReference type="InterPro" id="IPR005467">
    <property type="entry name" value="His_kinase_dom"/>
</dbReference>
<dbReference type="GO" id="GO:0000155">
    <property type="term" value="F:phosphorelay sensor kinase activity"/>
    <property type="evidence" value="ECO:0007669"/>
    <property type="project" value="InterPro"/>
</dbReference>
<dbReference type="Pfam" id="PF02518">
    <property type="entry name" value="HATPase_c"/>
    <property type="match status" value="1"/>
</dbReference>
<dbReference type="InterPro" id="IPR003661">
    <property type="entry name" value="HisK_dim/P_dom"/>
</dbReference>